<evidence type="ECO:0000256" key="4">
    <source>
        <dbReference type="ARBA" id="ARBA00023125"/>
    </source>
</evidence>
<evidence type="ECO:0000313" key="9">
    <source>
        <dbReference type="EMBL" id="PRY44597.1"/>
    </source>
</evidence>
<proteinExistence type="inferred from homology"/>
<dbReference type="InterPro" id="IPR000838">
    <property type="entry name" value="RNA_pol_sigma70_ECF_CS"/>
</dbReference>
<dbReference type="InterPro" id="IPR013249">
    <property type="entry name" value="RNA_pol_sigma70_r4_t2"/>
</dbReference>
<dbReference type="GO" id="GO:0016987">
    <property type="term" value="F:sigma factor activity"/>
    <property type="evidence" value="ECO:0007669"/>
    <property type="project" value="UniProtKB-KW"/>
</dbReference>
<evidence type="ECO:0000256" key="6">
    <source>
        <dbReference type="RuleBase" id="RU000716"/>
    </source>
</evidence>
<keyword evidence="5 6" id="KW-0804">Transcription</keyword>
<dbReference type="Pfam" id="PF04542">
    <property type="entry name" value="Sigma70_r2"/>
    <property type="match status" value="1"/>
</dbReference>
<dbReference type="InterPro" id="IPR013324">
    <property type="entry name" value="RNA_pol_sigma_r3/r4-like"/>
</dbReference>
<evidence type="ECO:0000259" key="8">
    <source>
        <dbReference type="Pfam" id="PF08281"/>
    </source>
</evidence>
<keyword evidence="10" id="KW-1185">Reference proteome</keyword>
<evidence type="ECO:0000256" key="1">
    <source>
        <dbReference type="ARBA" id="ARBA00010641"/>
    </source>
</evidence>
<dbReference type="InterPro" id="IPR039425">
    <property type="entry name" value="RNA_pol_sigma-70-like"/>
</dbReference>
<dbReference type="Pfam" id="PF08281">
    <property type="entry name" value="Sigma70_r4_2"/>
    <property type="match status" value="1"/>
</dbReference>
<dbReference type="PANTHER" id="PTHR43133">
    <property type="entry name" value="RNA POLYMERASE ECF-TYPE SIGMA FACTO"/>
    <property type="match status" value="1"/>
</dbReference>
<dbReference type="GO" id="GO:0006352">
    <property type="term" value="P:DNA-templated transcription initiation"/>
    <property type="evidence" value="ECO:0007669"/>
    <property type="project" value="InterPro"/>
</dbReference>
<keyword evidence="2 6" id="KW-0805">Transcription regulation</keyword>
<name>A0A2T0TFZ6_9PSEU</name>
<dbReference type="EMBL" id="PVTF01000002">
    <property type="protein sequence ID" value="PRY44597.1"/>
    <property type="molecule type" value="Genomic_DNA"/>
</dbReference>
<comment type="caution">
    <text evidence="9">The sequence shown here is derived from an EMBL/GenBank/DDBJ whole genome shotgun (WGS) entry which is preliminary data.</text>
</comment>
<dbReference type="Gene3D" id="1.10.1740.10">
    <property type="match status" value="1"/>
</dbReference>
<evidence type="ECO:0000313" key="10">
    <source>
        <dbReference type="Proteomes" id="UP000239494"/>
    </source>
</evidence>
<dbReference type="NCBIfam" id="TIGR02937">
    <property type="entry name" value="sigma70-ECF"/>
    <property type="match status" value="1"/>
</dbReference>
<dbReference type="AlphaFoldDB" id="A0A2T0TFZ6"/>
<feature type="domain" description="RNA polymerase sigma factor 70 region 4 type 2" evidence="8">
    <location>
        <begin position="144"/>
        <end position="192"/>
    </location>
</feature>
<keyword evidence="3 6" id="KW-0731">Sigma factor</keyword>
<dbReference type="PANTHER" id="PTHR43133:SF61">
    <property type="entry name" value="ECF RNA POLYMERASE SIGMA FACTOR SIGC"/>
    <property type="match status" value="1"/>
</dbReference>
<dbReference type="PROSITE" id="PS01063">
    <property type="entry name" value="SIGMA70_ECF"/>
    <property type="match status" value="1"/>
</dbReference>
<evidence type="ECO:0000259" key="7">
    <source>
        <dbReference type="Pfam" id="PF04542"/>
    </source>
</evidence>
<dbReference type="Gene3D" id="1.10.10.10">
    <property type="entry name" value="Winged helix-like DNA-binding domain superfamily/Winged helix DNA-binding domain"/>
    <property type="match status" value="1"/>
</dbReference>
<evidence type="ECO:0000256" key="5">
    <source>
        <dbReference type="ARBA" id="ARBA00023163"/>
    </source>
</evidence>
<dbReference type="InterPro" id="IPR014284">
    <property type="entry name" value="RNA_pol_sigma-70_dom"/>
</dbReference>
<sequence length="204" mass="21827">MVLGLNEWTGCSVVLGVRLLRCDDAEVTGLALRARAGDPGAVEGFVRATQGDVWRFVAHLAGDVQLADDLAQETYLRALPSLARFQGRSSARTWLLSIARRVVADHIRSVRVRPRVDGRDDWVSVAERAQPGQPGVAEGVVLNAVVASLEGERGTAFVLTQVLGLSYADAAEVCDCPVGTIRSRVARAREDLVGLLGEGRRSVG</sequence>
<dbReference type="GO" id="GO:0003677">
    <property type="term" value="F:DNA binding"/>
    <property type="evidence" value="ECO:0007669"/>
    <property type="project" value="UniProtKB-KW"/>
</dbReference>
<dbReference type="InterPro" id="IPR036388">
    <property type="entry name" value="WH-like_DNA-bd_sf"/>
</dbReference>
<dbReference type="SUPFAM" id="SSF88659">
    <property type="entry name" value="Sigma3 and sigma4 domains of RNA polymerase sigma factors"/>
    <property type="match status" value="1"/>
</dbReference>
<evidence type="ECO:0000256" key="3">
    <source>
        <dbReference type="ARBA" id="ARBA00023082"/>
    </source>
</evidence>
<protein>
    <recommendedName>
        <fullName evidence="6">RNA polymerase sigma factor</fullName>
    </recommendedName>
</protein>
<dbReference type="InterPro" id="IPR007627">
    <property type="entry name" value="RNA_pol_sigma70_r2"/>
</dbReference>
<gene>
    <name evidence="9" type="ORF">CLV43_102162</name>
</gene>
<comment type="similarity">
    <text evidence="1 6">Belongs to the sigma-70 factor family. ECF subfamily.</text>
</comment>
<reference evidence="9 10" key="1">
    <citation type="submission" date="2018-03" db="EMBL/GenBank/DDBJ databases">
        <title>Genomic Encyclopedia of Archaeal and Bacterial Type Strains, Phase II (KMG-II): from individual species to whole genera.</title>
        <authorList>
            <person name="Goeker M."/>
        </authorList>
    </citation>
    <scope>NUCLEOTIDE SEQUENCE [LARGE SCALE GENOMIC DNA]</scope>
    <source>
        <strain evidence="9 10">DSM 44720</strain>
    </source>
</reference>
<dbReference type="Proteomes" id="UP000239494">
    <property type="component" value="Unassembled WGS sequence"/>
</dbReference>
<feature type="domain" description="RNA polymerase sigma-70 region 2" evidence="7">
    <location>
        <begin position="46"/>
        <end position="110"/>
    </location>
</feature>
<accession>A0A2T0TFZ6</accession>
<organism evidence="9 10">
    <name type="scientific">Umezawaea tangerina</name>
    <dbReference type="NCBI Taxonomy" id="84725"/>
    <lineage>
        <taxon>Bacteria</taxon>
        <taxon>Bacillati</taxon>
        <taxon>Actinomycetota</taxon>
        <taxon>Actinomycetes</taxon>
        <taxon>Pseudonocardiales</taxon>
        <taxon>Pseudonocardiaceae</taxon>
        <taxon>Umezawaea</taxon>
    </lineage>
</organism>
<keyword evidence="4 6" id="KW-0238">DNA-binding</keyword>
<evidence type="ECO:0000256" key="2">
    <source>
        <dbReference type="ARBA" id="ARBA00023015"/>
    </source>
</evidence>
<dbReference type="SUPFAM" id="SSF88946">
    <property type="entry name" value="Sigma2 domain of RNA polymerase sigma factors"/>
    <property type="match status" value="1"/>
</dbReference>
<dbReference type="GO" id="GO:0006950">
    <property type="term" value="P:response to stress"/>
    <property type="evidence" value="ECO:0007669"/>
    <property type="project" value="UniProtKB-ARBA"/>
</dbReference>
<dbReference type="InterPro" id="IPR013325">
    <property type="entry name" value="RNA_pol_sigma_r2"/>
</dbReference>